<dbReference type="InterPro" id="IPR003593">
    <property type="entry name" value="AAA+_ATPase"/>
</dbReference>
<dbReference type="PANTHER" id="PTHR32071">
    <property type="entry name" value="TRANSCRIPTIONAL REGULATORY PROTEIN"/>
    <property type="match status" value="1"/>
</dbReference>
<dbReference type="AlphaFoldDB" id="A0A2G1QNN0"/>
<feature type="domain" description="Sigma-54 factor interaction" evidence="9">
    <location>
        <begin position="141"/>
        <end position="371"/>
    </location>
</feature>
<dbReference type="GO" id="GO:0000160">
    <property type="term" value="P:phosphorelay signal transduction system"/>
    <property type="evidence" value="ECO:0007669"/>
    <property type="project" value="UniProtKB-KW"/>
</dbReference>
<dbReference type="FunFam" id="3.40.50.300:FF:000006">
    <property type="entry name" value="DNA-binding transcriptional regulator NtrC"/>
    <property type="match status" value="1"/>
</dbReference>
<keyword evidence="3" id="KW-0902">Two-component regulatory system</keyword>
<keyword evidence="7" id="KW-0804">Transcription</keyword>
<protein>
    <submittedName>
        <fullName evidence="11">Sigma-54-dependent Fis family transcriptional regulator</fullName>
    </submittedName>
</protein>
<dbReference type="GO" id="GO:0006355">
    <property type="term" value="P:regulation of DNA-templated transcription"/>
    <property type="evidence" value="ECO:0007669"/>
    <property type="project" value="InterPro"/>
</dbReference>
<proteinExistence type="predicted"/>
<dbReference type="Gene3D" id="3.40.50.2300">
    <property type="match status" value="1"/>
</dbReference>
<dbReference type="InterPro" id="IPR025943">
    <property type="entry name" value="Sigma_54_int_dom_ATP-bd_2"/>
</dbReference>
<dbReference type="InterPro" id="IPR058031">
    <property type="entry name" value="AAA_lid_NorR"/>
</dbReference>
<keyword evidence="12" id="KW-1185">Reference proteome</keyword>
<dbReference type="Pfam" id="PF25601">
    <property type="entry name" value="AAA_lid_14"/>
    <property type="match status" value="1"/>
</dbReference>
<dbReference type="PROSITE" id="PS50110">
    <property type="entry name" value="RESPONSE_REGULATORY"/>
    <property type="match status" value="1"/>
</dbReference>
<evidence type="ECO:0000256" key="3">
    <source>
        <dbReference type="ARBA" id="ARBA00023012"/>
    </source>
</evidence>
<dbReference type="Pfam" id="PF00158">
    <property type="entry name" value="Sigma54_activat"/>
    <property type="match status" value="1"/>
</dbReference>
<dbReference type="CDD" id="cd00156">
    <property type="entry name" value="REC"/>
    <property type="match status" value="1"/>
</dbReference>
<dbReference type="SUPFAM" id="SSF52172">
    <property type="entry name" value="CheY-like"/>
    <property type="match status" value="1"/>
</dbReference>
<dbReference type="GO" id="GO:0043565">
    <property type="term" value="F:sequence-specific DNA binding"/>
    <property type="evidence" value="ECO:0007669"/>
    <property type="project" value="InterPro"/>
</dbReference>
<dbReference type="CDD" id="cd00009">
    <property type="entry name" value="AAA"/>
    <property type="match status" value="1"/>
</dbReference>
<dbReference type="Gene3D" id="1.10.10.60">
    <property type="entry name" value="Homeodomain-like"/>
    <property type="match status" value="1"/>
</dbReference>
<evidence type="ECO:0000256" key="7">
    <source>
        <dbReference type="ARBA" id="ARBA00023163"/>
    </source>
</evidence>
<sequence length="458" mass="50135">MSIIEDERLLGGELKRRFEREGWRVTLSGTLADARRLLIDLGHAPQIILSDMSLPDGNGLDFLEEFRAAGGQGEWVFLSGYGTRRDIERAAELGALDFLAKPIDYHKLDLTIAAGTRGAKARQRIADSVETEARKYTPAAFVGVSPAANRIRTMLAQLSAVPVSSVLLSGETGTGKGLAAKILHYSGLRTDGPFVDINCAAIPKELLESELFGHEPGSFSGARGRHRGLMEQADGGTLFLDEIGEMDIGLQSKLLKALEEKSFRRVGGEQPVSVDVQLVAASNRDLPARTADGGFRGDLYHRISVFEVRLPSLRERPEDIEPMIEGLIAEFNAQAGKHVRDVPEPVMRALQAYAWPGNVRELRNVLERSVLLSDGPVLSGEWLGLQAVADGADHGEAEAGGDWIRLPLDGSMALDEMDRFIIRTALERHDHNVMATARALGTTRETLRYRIQKYGLAR</sequence>
<dbReference type="OrthoDB" id="9762726at2"/>
<evidence type="ECO:0000313" key="11">
    <source>
        <dbReference type="EMBL" id="PHP67157.1"/>
    </source>
</evidence>
<dbReference type="InterPro" id="IPR009057">
    <property type="entry name" value="Homeodomain-like_sf"/>
</dbReference>
<feature type="modified residue" description="4-aspartylphosphate" evidence="8">
    <location>
        <position position="51"/>
    </location>
</feature>
<dbReference type="InterPro" id="IPR025944">
    <property type="entry name" value="Sigma_54_int_dom_CS"/>
</dbReference>
<organism evidence="11 12">
    <name type="scientific">Zhengella mangrovi</name>
    <dbReference type="NCBI Taxonomy" id="1982044"/>
    <lineage>
        <taxon>Bacteria</taxon>
        <taxon>Pseudomonadati</taxon>
        <taxon>Pseudomonadota</taxon>
        <taxon>Alphaproteobacteria</taxon>
        <taxon>Hyphomicrobiales</taxon>
        <taxon>Notoacmeibacteraceae</taxon>
        <taxon>Zhengella</taxon>
    </lineage>
</organism>
<dbReference type="EMBL" id="PDVP01000005">
    <property type="protein sequence ID" value="PHP67157.1"/>
    <property type="molecule type" value="Genomic_DNA"/>
</dbReference>
<keyword evidence="4" id="KW-0805">Transcription regulation</keyword>
<accession>A0A2G1QNN0</accession>
<keyword evidence="1" id="KW-0547">Nucleotide-binding</keyword>
<name>A0A2G1QNN0_9HYPH</name>
<dbReference type="PRINTS" id="PR01590">
    <property type="entry name" value="HTHFIS"/>
</dbReference>
<evidence type="ECO:0000256" key="8">
    <source>
        <dbReference type="PROSITE-ProRule" id="PRU00169"/>
    </source>
</evidence>
<dbReference type="SMART" id="SM00382">
    <property type="entry name" value="AAA"/>
    <property type="match status" value="1"/>
</dbReference>
<dbReference type="Gene3D" id="3.40.50.300">
    <property type="entry name" value="P-loop containing nucleotide triphosphate hydrolases"/>
    <property type="match status" value="1"/>
</dbReference>
<keyword evidence="5" id="KW-0238">DNA-binding</keyword>
<dbReference type="GO" id="GO:0005524">
    <property type="term" value="F:ATP binding"/>
    <property type="evidence" value="ECO:0007669"/>
    <property type="project" value="UniProtKB-KW"/>
</dbReference>
<comment type="caution">
    <text evidence="11">The sequence shown here is derived from an EMBL/GenBank/DDBJ whole genome shotgun (WGS) entry which is preliminary data.</text>
</comment>
<dbReference type="InterPro" id="IPR027417">
    <property type="entry name" value="P-loop_NTPase"/>
</dbReference>
<dbReference type="Proteomes" id="UP000221168">
    <property type="component" value="Unassembled WGS sequence"/>
</dbReference>
<dbReference type="InterPro" id="IPR001789">
    <property type="entry name" value="Sig_transdc_resp-reg_receiver"/>
</dbReference>
<gene>
    <name evidence="11" type="ORF">CSC94_10420</name>
</gene>
<dbReference type="PRINTS" id="PR00819">
    <property type="entry name" value="CBXCFQXSUPER"/>
</dbReference>
<dbReference type="PROSITE" id="PS00676">
    <property type="entry name" value="SIGMA54_INTERACT_2"/>
    <property type="match status" value="1"/>
</dbReference>
<dbReference type="PROSITE" id="PS00688">
    <property type="entry name" value="SIGMA54_INTERACT_3"/>
    <property type="match status" value="1"/>
</dbReference>
<evidence type="ECO:0000259" key="9">
    <source>
        <dbReference type="PROSITE" id="PS50045"/>
    </source>
</evidence>
<reference evidence="11 12" key="1">
    <citation type="submission" date="2017-10" db="EMBL/GenBank/DDBJ databases">
        <title>Sedimentibacterium mangrovi gen. nov., sp. nov., a novel member of family Phyllobacteriacea isolated from mangrove sediment.</title>
        <authorList>
            <person name="Liao H."/>
            <person name="Tian Y."/>
        </authorList>
    </citation>
    <scope>NUCLEOTIDE SEQUENCE [LARGE SCALE GENOMIC DNA]</scope>
    <source>
        <strain evidence="11 12">X9-2-2</strain>
    </source>
</reference>
<keyword evidence="2" id="KW-0067">ATP-binding</keyword>
<dbReference type="Pfam" id="PF02954">
    <property type="entry name" value="HTH_8"/>
    <property type="match status" value="1"/>
</dbReference>
<dbReference type="PROSITE" id="PS50045">
    <property type="entry name" value="SIGMA54_INTERACT_4"/>
    <property type="match status" value="1"/>
</dbReference>
<evidence type="ECO:0000256" key="4">
    <source>
        <dbReference type="ARBA" id="ARBA00023015"/>
    </source>
</evidence>
<dbReference type="SMART" id="SM00448">
    <property type="entry name" value="REC"/>
    <property type="match status" value="1"/>
</dbReference>
<evidence type="ECO:0000256" key="1">
    <source>
        <dbReference type="ARBA" id="ARBA00022741"/>
    </source>
</evidence>
<evidence type="ECO:0000256" key="2">
    <source>
        <dbReference type="ARBA" id="ARBA00022840"/>
    </source>
</evidence>
<keyword evidence="6" id="KW-0010">Activator</keyword>
<dbReference type="InterPro" id="IPR002078">
    <property type="entry name" value="Sigma_54_int"/>
</dbReference>
<evidence type="ECO:0000259" key="10">
    <source>
        <dbReference type="PROSITE" id="PS50110"/>
    </source>
</evidence>
<dbReference type="InterPro" id="IPR000641">
    <property type="entry name" value="CbxX/CfxQ"/>
</dbReference>
<evidence type="ECO:0000256" key="6">
    <source>
        <dbReference type="ARBA" id="ARBA00023159"/>
    </source>
</evidence>
<dbReference type="InterPro" id="IPR002197">
    <property type="entry name" value="HTH_Fis"/>
</dbReference>
<dbReference type="Pfam" id="PF00072">
    <property type="entry name" value="Response_reg"/>
    <property type="match status" value="1"/>
</dbReference>
<keyword evidence="8" id="KW-0597">Phosphoprotein</keyword>
<dbReference type="Gene3D" id="1.10.8.60">
    <property type="match status" value="1"/>
</dbReference>
<feature type="domain" description="Response regulatory" evidence="10">
    <location>
        <begin position="1"/>
        <end position="116"/>
    </location>
</feature>
<dbReference type="SUPFAM" id="SSF52540">
    <property type="entry name" value="P-loop containing nucleoside triphosphate hydrolases"/>
    <property type="match status" value="1"/>
</dbReference>
<evidence type="ECO:0000256" key="5">
    <source>
        <dbReference type="ARBA" id="ARBA00023125"/>
    </source>
</evidence>
<dbReference type="SUPFAM" id="SSF46689">
    <property type="entry name" value="Homeodomain-like"/>
    <property type="match status" value="1"/>
</dbReference>
<dbReference type="InterPro" id="IPR011006">
    <property type="entry name" value="CheY-like_superfamily"/>
</dbReference>
<evidence type="ECO:0000313" key="12">
    <source>
        <dbReference type="Proteomes" id="UP000221168"/>
    </source>
</evidence>